<accession>A0A0H5Q845</accession>
<protein>
    <submittedName>
        <fullName evidence="1">Uncharacterized protein</fullName>
    </submittedName>
</protein>
<reference evidence="1 2" key="1">
    <citation type="submission" date="2014-11" db="EMBL/GenBank/DDBJ databases">
        <authorList>
            <person name="Diene M.Seydina."/>
        </authorList>
    </citation>
    <scope>NUCLEOTIDE SEQUENCE [LARGE SCALE GENOMIC DNA]</scope>
    <source>
        <strain evidence="1 2">Neisseria meningitidis CHUV</strain>
    </source>
</reference>
<evidence type="ECO:0000313" key="2">
    <source>
        <dbReference type="Proteomes" id="UP000182715"/>
    </source>
</evidence>
<evidence type="ECO:0000313" key="1">
    <source>
        <dbReference type="EMBL" id="CRY98191.1"/>
    </source>
</evidence>
<dbReference type="Proteomes" id="UP000182715">
    <property type="component" value="Unassembled WGS sequence"/>
</dbReference>
<dbReference type="EMBL" id="CVTF01000009">
    <property type="protein sequence ID" value="CRY98191.1"/>
    <property type="molecule type" value="Genomic_DNA"/>
</dbReference>
<sequence>MLCPEKMFALPGKNVGDGGTASVRRPVGFAEERLETLGYSF</sequence>
<dbReference type="AlphaFoldDB" id="A0A0H5Q845"/>
<name>A0A0H5Q845_NEIMI</name>
<organism evidence="1 2">
    <name type="scientific">Neisseria meningitidis serogroup B</name>
    <dbReference type="NCBI Taxonomy" id="491"/>
    <lineage>
        <taxon>Bacteria</taxon>
        <taxon>Pseudomonadati</taxon>
        <taxon>Pseudomonadota</taxon>
        <taxon>Betaproteobacteria</taxon>
        <taxon>Neisseriales</taxon>
        <taxon>Neisseriaceae</taxon>
        <taxon>Neisseria</taxon>
    </lineage>
</organism>
<proteinExistence type="predicted"/>